<feature type="compositionally biased region" description="Low complexity" evidence="1">
    <location>
        <begin position="24"/>
        <end position="52"/>
    </location>
</feature>
<dbReference type="KEGG" id="led:BBK82_34285"/>
<evidence type="ECO:0000256" key="1">
    <source>
        <dbReference type="SAM" id="MobiDB-lite"/>
    </source>
</evidence>
<feature type="region of interest" description="Disordered" evidence="1">
    <location>
        <begin position="13"/>
        <end position="54"/>
    </location>
</feature>
<dbReference type="EMBL" id="CP016793">
    <property type="protein sequence ID" value="ANZ40345.1"/>
    <property type="molecule type" value="Genomic_DNA"/>
</dbReference>
<evidence type="ECO:0000313" key="2">
    <source>
        <dbReference type="EMBL" id="ANZ40345.1"/>
    </source>
</evidence>
<protein>
    <submittedName>
        <fullName evidence="2">Uncharacterized protein</fullName>
    </submittedName>
</protein>
<sequence>MVGIVATALIISDGNRGTQGSGTSGSTTPSSTSTSSGKRSSTTPTTTTTTRTPQDDVLLAALPAVYKTGITCQPAHPGAGATAMVKCGKPNTPVDPRWQMPSEAEFRLFPDRNSQDAYFLALVTSRGIPRNDARGGCRPKEDPIHYALYYRDTSGPLPGEFTTCFLDDGTAQVWWVDSKTLTIGALKEPGNIDTLDQLDLWWNTSILSAS</sequence>
<gene>
    <name evidence="2" type="ORF">BBK82_34285</name>
</gene>
<accession>A0A1B2HRN9</accession>
<dbReference type="AlphaFoldDB" id="A0A1B2HRN9"/>
<dbReference type="RefSeq" id="WP_065918684.1">
    <property type="nucleotide sequence ID" value="NZ_CP016793.1"/>
</dbReference>
<reference evidence="2 3" key="1">
    <citation type="submission" date="2016-07" db="EMBL/GenBank/DDBJ databases">
        <title>Complete genome sequence of the Lentzea guizhouensis DHS C013.</title>
        <authorList>
            <person name="Cao C."/>
        </authorList>
    </citation>
    <scope>NUCLEOTIDE SEQUENCE [LARGE SCALE GENOMIC DNA]</scope>
    <source>
        <strain evidence="2 3">DHS C013</strain>
    </source>
</reference>
<keyword evidence="3" id="KW-1185">Reference proteome</keyword>
<proteinExistence type="predicted"/>
<evidence type="ECO:0000313" key="3">
    <source>
        <dbReference type="Proteomes" id="UP000093053"/>
    </source>
</evidence>
<organism evidence="2 3">
    <name type="scientific">Lentzea guizhouensis</name>
    <dbReference type="NCBI Taxonomy" id="1586287"/>
    <lineage>
        <taxon>Bacteria</taxon>
        <taxon>Bacillati</taxon>
        <taxon>Actinomycetota</taxon>
        <taxon>Actinomycetes</taxon>
        <taxon>Pseudonocardiales</taxon>
        <taxon>Pseudonocardiaceae</taxon>
        <taxon>Lentzea</taxon>
    </lineage>
</organism>
<name>A0A1B2HRN9_9PSEU</name>
<dbReference type="Proteomes" id="UP000093053">
    <property type="component" value="Chromosome"/>
</dbReference>